<dbReference type="Pfam" id="PF20469">
    <property type="entry name" value="OLD-like_TOPRIM"/>
    <property type="match status" value="1"/>
</dbReference>
<dbReference type="GO" id="GO:0004519">
    <property type="term" value="F:endonuclease activity"/>
    <property type="evidence" value="ECO:0007669"/>
    <property type="project" value="UniProtKB-KW"/>
</dbReference>
<proteinExistence type="predicted"/>
<evidence type="ECO:0000313" key="3">
    <source>
        <dbReference type="EMBL" id="RSZ58148.1"/>
    </source>
</evidence>
<dbReference type="EMBL" id="RXLQ01000007">
    <property type="protein sequence ID" value="RSZ58148.1"/>
    <property type="molecule type" value="Genomic_DNA"/>
</dbReference>
<organism evidence="3 4">
    <name type="scientific">Massilia atriviolacea</name>
    <dbReference type="NCBI Taxonomy" id="2495579"/>
    <lineage>
        <taxon>Bacteria</taxon>
        <taxon>Pseudomonadati</taxon>
        <taxon>Pseudomonadota</taxon>
        <taxon>Betaproteobacteria</taxon>
        <taxon>Burkholderiales</taxon>
        <taxon>Oxalobacteraceae</taxon>
        <taxon>Telluria group</taxon>
        <taxon>Massilia</taxon>
    </lineage>
</organism>
<dbReference type="InterPro" id="IPR027417">
    <property type="entry name" value="P-loop_NTPase"/>
</dbReference>
<evidence type="ECO:0000259" key="1">
    <source>
        <dbReference type="Pfam" id="PF13175"/>
    </source>
</evidence>
<feature type="domain" description="OLD protein-like TOPRIM" evidence="2">
    <location>
        <begin position="493"/>
        <end position="571"/>
    </location>
</feature>
<sequence length="779" mass="88732">MSRLLLPQLRKKWLQDQSCPLIWRGYPLSLLFPQEIIVKLTKLQIKNFRSLNNLEVDLEEYISIIVGKNNSGKTSLLLSLERFLSGPQSRFEFDDFNIGFQKHLIELMKDRIPPPEPYLFCGISLRFFIEYSDDDDLANVGNKVIMDLDPANRWIVLDFLYHLPSENLDILKRDFAAQRDQKKDRAKDALTFLQENYGRYFKLTRRSVLFDHVAQNVKEDTYVDLAKEDVRIEDIISFKRINARRSVSNKNSDHGLSSMSAKIYSAMSDDAGAEEVFETFKEALGDTDGKLDKIYSDLFKDVIADVQRFGGIQQGETQIKIKSTLRHRELLEENTTVKYGQSTEPHFLPESHNGLGYLNLISIIFEIKIILNEFKRGKLPKPADINLLFIEEPEAHTHPQMQAVFIKNIKNLIGKFVTNANGITRPLQTLVSTHSAHIVAESDFDDIKYFLKTEKGTCAKSLRDLDALYKTSGRGNHYTFLKQYLTLHRSQLFFADKAILFEGDTERILLPAMMRKKDQLDEMVAWKSGSMAALSLLSQNISLVEVGAHAQIFEIFLDFIGVKTLIITDIDAAIHVPRLDDKGNPKVTKDREPITDLCTHPVSGATHTTNHALKFFFGVGAELPYFVGLATNQKTVRRRDAKSWEPHANGLVMCVYQVSEADEDKKDYHARSFEDAFFHVNRVFMKTACGDAGNFNSSTFPSLKMKHLEKYLNGGSSFEMASNGISKKPSFAIEVLLNSDTIKSIATNPEGKAQEFEIEFSNWQIPKYIEEGLAWVKTA</sequence>
<dbReference type="Gene3D" id="3.40.50.300">
    <property type="entry name" value="P-loop containing nucleotide triphosphate hydrolases"/>
    <property type="match status" value="2"/>
</dbReference>
<dbReference type="CDD" id="cd01026">
    <property type="entry name" value="TOPRIM_OLD"/>
    <property type="match status" value="1"/>
</dbReference>
<keyword evidence="3" id="KW-0255">Endonuclease</keyword>
<comment type="caution">
    <text evidence="3">The sequence shown here is derived from an EMBL/GenBank/DDBJ whole genome shotgun (WGS) entry which is preliminary data.</text>
</comment>
<keyword evidence="4" id="KW-1185">Reference proteome</keyword>
<dbReference type="PANTHER" id="PTHR43581:SF2">
    <property type="entry name" value="EXCINUCLEASE ATPASE SUBUNIT"/>
    <property type="match status" value="1"/>
</dbReference>
<accession>A0A430HKU1</accession>
<dbReference type="InterPro" id="IPR041685">
    <property type="entry name" value="AAA_GajA/Old/RecF-like"/>
</dbReference>
<reference evidence="3 4" key="1">
    <citation type="submission" date="2018-12" db="EMBL/GenBank/DDBJ databases">
        <authorList>
            <person name="Yang E."/>
        </authorList>
    </citation>
    <scope>NUCLEOTIDE SEQUENCE [LARGE SCALE GENOMIC DNA]</scope>
    <source>
        <strain evidence="3 4">SOD</strain>
    </source>
</reference>
<dbReference type="AlphaFoldDB" id="A0A430HKU1"/>
<evidence type="ECO:0000259" key="2">
    <source>
        <dbReference type="Pfam" id="PF20469"/>
    </source>
</evidence>
<keyword evidence="3" id="KW-0378">Hydrolase</keyword>
<feature type="domain" description="Endonuclease GajA/Old nuclease/RecF-like AAA" evidence="1">
    <location>
        <begin position="39"/>
        <end position="439"/>
    </location>
</feature>
<dbReference type="Pfam" id="PF13175">
    <property type="entry name" value="AAA_15"/>
    <property type="match status" value="1"/>
</dbReference>
<evidence type="ECO:0000313" key="4">
    <source>
        <dbReference type="Proteomes" id="UP000278085"/>
    </source>
</evidence>
<name>A0A430HKU1_9BURK</name>
<protein>
    <submittedName>
        <fullName evidence="3">ATP-dependent endonuclease</fullName>
    </submittedName>
</protein>
<dbReference type="OrthoDB" id="3322489at2"/>
<dbReference type="Proteomes" id="UP000278085">
    <property type="component" value="Unassembled WGS sequence"/>
</dbReference>
<dbReference type="InterPro" id="IPR051396">
    <property type="entry name" value="Bact_Antivir_Def_Nuclease"/>
</dbReference>
<keyword evidence="3" id="KW-0540">Nuclease</keyword>
<gene>
    <name evidence="3" type="ORF">EJB06_14335</name>
</gene>
<dbReference type="SUPFAM" id="SSF52540">
    <property type="entry name" value="P-loop containing nucleoside triphosphate hydrolases"/>
    <property type="match status" value="1"/>
</dbReference>
<dbReference type="PANTHER" id="PTHR43581">
    <property type="entry name" value="ATP/GTP PHOSPHATASE"/>
    <property type="match status" value="1"/>
</dbReference>
<dbReference type="InterPro" id="IPR034139">
    <property type="entry name" value="TOPRIM_OLD"/>
</dbReference>